<dbReference type="GO" id="GO:0032259">
    <property type="term" value="P:methylation"/>
    <property type="evidence" value="ECO:0007669"/>
    <property type="project" value="UniProtKB-KW"/>
</dbReference>
<dbReference type="GO" id="GO:0008173">
    <property type="term" value="F:RNA methyltransferase activity"/>
    <property type="evidence" value="ECO:0007669"/>
    <property type="project" value="InterPro"/>
</dbReference>
<dbReference type="Proteomes" id="UP000515480">
    <property type="component" value="Chromosome"/>
</dbReference>
<dbReference type="RefSeq" id="WP_185979833.1">
    <property type="nucleotide sequence ID" value="NZ_CP060204.1"/>
</dbReference>
<dbReference type="SUPFAM" id="SSF55315">
    <property type="entry name" value="L30e-like"/>
    <property type="match status" value="1"/>
</dbReference>
<dbReference type="AlphaFoldDB" id="A0A7G7VHT3"/>
<dbReference type="InterPro" id="IPR013123">
    <property type="entry name" value="SpoU_subst-bd"/>
</dbReference>
<dbReference type="InterPro" id="IPR051259">
    <property type="entry name" value="rRNA_Methyltransferase"/>
</dbReference>
<dbReference type="InterPro" id="IPR001537">
    <property type="entry name" value="SpoU_MeTrfase"/>
</dbReference>
<dbReference type="InterPro" id="IPR029028">
    <property type="entry name" value="Alpha/beta_knot_MTases"/>
</dbReference>
<evidence type="ECO:0000256" key="1">
    <source>
        <dbReference type="ARBA" id="ARBA00007228"/>
    </source>
</evidence>
<evidence type="ECO:0000259" key="4">
    <source>
        <dbReference type="SMART" id="SM00967"/>
    </source>
</evidence>
<dbReference type="GO" id="GO:0006396">
    <property type="term" value="P:RNA processing"/>
    <property type="evidence" value="ECO:0007669"/>
    <property type="project" value="InterPro"/>
</dbReference>
<keyword evidence="3 5" id="KW-0808">Transferase</keyword>
<feature type="domain" description="RNA 2-O ribose methyltransferase substrate binding" evidence="4">
    <location>
        <begin position="45"/>
        <end position="121"/>
    </location>
</feature>
<protein>
    <submittedName>
        <fullName evidence="5">RNA methyltransferase</fullName>
    </submittedName>
</protein>
<dbReference type="Pfam" id="PF22435">
    <property type="entry name" value="MRM3-like_sub_bind"/>
    <property type="match status" value="1"/>
</dbReference>
<reference evidence="5 6" key="1">
    <citation type="submission" date="2020-07" db="EMBL/GenBank/DDBJ databases">
        <title>Complete genome and description of Selenomonas timonensis sp. nov., a new bacterium isolated from a gingivitis subject.</title>
        <authorList>
            <person name="Antezack A."/>
        </authorList>
    </citation>
    <scope>NUCLEOTIDE SEQUENCE [LARGE SCALE GENOMIC DNA]</scope>
    <source>
        <strain evidence="5 6">Marseille-Q3039</strain>
    </source>
</reference>
<organism evidence="5 6">
    <name type="scientific">Selenomonas timonae</name>
    <dbReference type="NCBI Taxonomy" id="2754044"/>
    <lineage>
        <taxon>Bacteria</taxon>
        <taxon>Bacillati</taxon>
        <taxon>Bacillota</taxon>
        <taxon>Negativicutes</taxon>
        <taxon>Selenomonadales</taxon>
        <taxon>Selenomonadaceae</taxon>
        <taxon>Selenomonas</taxon>
    </lineage>
</organism>
<comment type="similarity">
    <text evidence="1">Belongs to the class IV-like SAM-binding methyltransferase superfamily. RNA methyltransferase TrmH family.</text>
</comment>
<name>A0A7G7VHT3_9FIRM</name>
<dbReference type="InterPro" id="IPR053888">
    <property type="entry name" value="MRM3-like_sub_bind"/>
</dbReference>
<dbReference type="InterPro" id="IPR029064">
    <property type="entry name" value="Ribosomal_eL30-like_sf"/>
</dbReference>
<dbReference type="GO" id="GO:0003723">
    <property type="term" value="F:RNA binding"/>
    <property type="evidence" value="ECO:0007669"/>
    <property type="project" value="InterPro"/>
</dbReference>
<dbReference type="Gene3D" id="3.30.1330.30">
    <property type="match status" value="1"/>
</dbReference>
<gene>
    <name evidence="5" type="ORF">H1B31_07195</name>
</gene>
<evidence type="ECO:0000313" key="5">
    <source>
        <dbReference type="EMBL" id="QNH53676.1"/>
    </source>
</evidence>
<evidence type="ECO:0000313" key="6">
    <source>
        <dbReference type="Proteomes" id="UP000515480"/>
    </source>
</evidence>
<sequence length="285" mass="30898">MQRFIRLFFAMKNIQIITSAANPIIRLTSAVVHTQRRAAKEGLFTVEGLRLAEMAAVSDWQIRHALVTERGLTGERMRALVEQLIKRGTPAALVTENIFATLAETDSPQGILLLVERRKTQNLADLPQGRDGEEPPLYIALDRVQDPGNVGTILRTADAVGVTGVILLRGSADIYSGKVVRATMGSLFHVPFVTGVTAAELAGFAQKEGLQFLVTSCDAGAETHFSADFRRGSIIVFGNEANGVSEEILIASQHIYIPMRGAAESLNVSTAVTAVLYEALRQRLT</sequence>
<evidence type="ECO:0000256" key="3">
    <source>
        <dbReference type="ARBA" id="ARBA00022679"/>
    </source>
</evidence>
<dbReference type="PANTHER" id="PTHR43191:SF2">
    <property type="entry name" value="RRNA METHYLTRANSFERASE 3, MITOCHONDRIAL"/>
    <property type="match status" value="1"/>
</dbReference>
<keyword evidence="6" id="KW-1185">Reference proteome</keyword>
<dbReference type="KEGG" id="stim:H1B31_07195"/>
<proteinExistence type="inferred from homology"/>
<dbReference type="EMBL" id="CP060204">
    <property type="protein sequence ID" value="QNH53676.1"/>
    <property type="molecule type" value="Genomic_DNA"/>
</dbReference>
<dbReference type="GO" id="GO:0005737">
    <property type="term" value="C:cytoplasm"/>
    <property type="evidence" value="ECO:0007669"/>
    <property type="project" value="UniProtKB-ARBA"/>
</dbReference>
<dbReference type="PANTHER" id="PTHR43191">
    <property type="entry name" value="RRNA METHYLTRANSFERASE 3"/>
    <property type="match status" value="1"/>
</dbReference>
<dbReference type="CDD" id="cd18095">
    <property type="entry name" value="SpoU-like_rRNA-MTase"/>
    <property type="match status" value="1"/>
</dbReference>
<dbReference type="SMART" id="SM00967">
    <property type="entry name" value="SpoU_sub_bind"/>
    <property type="match status" value="1"/>
</dbReference>
<dbReference type="SUPFAM" id="SSF75217">
    <property type="entry name" value="alpha/beta knot"/>
    <property type="match status" value="1"/>
</dbReference>
<evidence type="ECO:0000256" key="2">
    <source>
        <dbReference type="ARBA" id="ARBA00022603"/>
    </source>
</evidence>
<dbReference type="InterPro" id="IPR029026">
    <property type="entry name" value="tRNA_m1G_MTases_N"/>
</dbReference>
<dbReference type="Pfam" id="PF00588">
    <property type="entry name" value="SpoU_methylase"/>
    <property type="match status" value="1"/>
</dbReference>
<accession>A0A7G7VHT3</accession>
<keyword evidence="2 5" id="KW-0489">Methyltransferase</keyword>
<dbReference type="Gene3D" id="3.40.1280.10">
    <property type="match status" value="1"/>
</dbReference>